<proteinExistence type="predicted"/>
<keyword evidence="1" id="KW-0732">Signal</keyword>
<feature type="chain" id="PRO_5015431473" evidence="1">
    <location>
        <begin position="18"/>
        <end position="241"/>
    </location>
</feature>
<evidence type="ECO:0000313" key="3">
    <source>
        <dbReference type="Proteomes" id="UP000238350"/>
    </source>
</evidence>
<feature type="signal peptide" evidence="1">
    <location>
        <begin position="1"/>
        <end position="17"/>
    </location>
</feature>
<dbReference type="GeneID" id="36516941"/>
<reference evidence="2 3" key="1">
    <citation type="submission" date="2017-04" db="EMBL/GenBank/DDBJ databases">
        <title>Genome sequencing of [Candida] sorbophila.</title>
        <authorList>
            <person name="Ahn J.O."/>
        </authorList>
    </citation>
    <scope>NUCLEOTIDE SEQUENCE [LARGE SCALE GENOMIC DNA]</scope>
    <source>
        <strain evidence="2 3">DS02</strain>
    </source>
</reference>
<evidence type="ECO:0000313" key="2">
    <source>
        <dbReference type="EMBL" id="PRT55573.1"/>
    </source>
</evidence>
<comment type="caution">
    <text evidence="2">The sequence shown here is derived from an EMBL/GenBank/DDBJ whole genome shotgun (WGS) entry which is preliminary data.</text>
</comment>
<dbReference type="OrthoDB" id="4024574at2759"/>
<keyword evidence="3" id="KW-1185">Reference proteome</keyword>
<accession>A0A2T0FKQ1</accession>
<dbReference type="EMBL" id="NDIQ01000021">
    <property type="protein sequence ID" value="PRT55573.1"/>
    <property type="molecule type" value="Genomic_DNA"/>
</dbReference>
<evidence type="ECO:0000256" key="1">
    <source>
        <dbReference type="SAM" id="SignalP"/>
    </source>
</evidence>
<protein>
    <submittedName>
        <fullName evidence="2">Uncharacterized protein</fullName>
    </submittedName>
</protein>
<name>A0A2T0FKQ1_9ASCO</name>
<gene>
    <name evidence="2" type="ORF">B9G98_03193</name>
</gene>
<dbReference type="AlphaFoldDB" id="A0A2T0FKQ1"/>
<sequence length="241" mass="28281">MLRTLLAIFVFLGFSQALFTSKEAQLCKPRSSNALPYSGFRIYRRYSFGWPTLHHYLFIHCTYGRMDHSLYIATSRNGNFNWNEMLCINYDMCYRAIRRKEYANRQMPLYLNNVMIGGLFKCNSDDCIDRVTPILPLLADNPSAPIAIREGTRRVKYVPLAYTPDFLNVQYPRVVPMDGIPNWSRKLSITEDYHFTRADKAKHWYLANRVINKIHGKLVQVDDTYYPWEFDFASKQMAKGL</sequence>
<dbReference type="RefSeq" id="XP_024665518.1">
    <property type="nucleotide sequence ID" value="XM_024809750.1"/>
</dbReference>
<dbReference type="Proteomes" id="UP000238350">
    <property type="component" value="Unassembled WGS sequence"/>
</dbReference>
<organism evidence="2 3">
    <name type="scientific">Wickerhamiella sorbophila</name>
    <dbReference type="NCBI Taxonomy" id="45607"/>
    <lineage>
        <taxon>Eukaryota</taxon>
        <taxon>Fungi</taxon>
        <taxon>Dikarya</taxon>
        <taxon>Ascomycota</taxon>
        <taxon>Saccharomycotina</taxon>
        <taxon>Dipodascomycetes</taxon>
        <taxon>Dipodascales</taxon>
        <taxon>Trichomonascaceae</taxon>
        <taxon>Wickerhamiella</taxon>
    </lineage>
</organism>